<dbReference type="PANTHER" id="PTHR37526:SF1">
    <property type="entry name" value="PROTEIN TUSB"/>
    <property type="match status" value="1"/>
</dbReference>
<dbReference type="PANTHER" id="PTHR37526">
    <property type="entry name" value="PROTEIN TUSB"/>
    <property type="match status" value="1"/>
</dbReference>
<proteinExistence type="predicted"/>
<dbReference type="Proteomes" id="UP000295375">
    <property type="component" value="Unassembled WGS sequence"/>
</dbReference>
<sequence>MSHLHLLFSNRHAEQILHQKDDAVLLLQDAVLQALSSSLSFQCPVFVRKADADARGISASLPADIKLIDDREWVALTLQHDKTISWS</sequence>
<dbReference type="OrthoDB" id="6292594at2"/>
<evidence type="ECO:0000313" key="2">
    <source>
        <dbReference type="Proteomes" id="UP000295375"/>
    </source>
</evidence>
<accession>A0A4R6UGZ1</accession>
<organism evidence="1 2">
    <name type="scientific">Permianibacter aggregans</name>
    <dbReference type="NCBI Taxonomy" id="1510150"/>
    <lineage>
        <taxon>Bacteria</taxon>
        <taxon>Pseudomonadati</taxon>
        <taxon>Pseudomonadota</taxon>
        <taxon>Gammaproteobacteria</taxon>
        <taxon>Pseudomonadales</taxon>
        <taxon>Pseudomonadaceae</taxon>
        <taxon>Permianibacter</taxon>
    </lineage>
</organism>
<dbReference type="RefSeq" id="WP_133592670.1">
    <property type="nucleotide sequence ID" value="NZ_CP037953.1"/>
</dbReference>
<dbReference type="NCBIfam" id="TIGR03011">
    <property type="entry name" value="sulf_tusB_dsrH"/>
    <property type="match status" value="1"/>
</dbReference>
<comment type="caution">
    <text evidence="1">The sequence shown here is derived from an EMBL/GenBank/DDBJ whole genome shotgun (WGS) entry which is preliminary data.</text>
</comment>
<evidence type="ECO:0000313" key="1">
    <source>
        <dbReference type="EMBL" id="TDQ45592.1"/>
    </source>
</evidence>
<gene>
    <name evidence="1" type="ORF">EV696_11960</name>
</gene>
<dbReference type="InterPro" id="IPR027396">
    <property type="entry name" value="DsrEFH-like"/>
</dbReference>
<reference evidence="1 2" key="1">
    <citation type="submission" date="2019-03" db="EMBL/GenBank/DDBJ databases">
        <title>Genomic Encyclopedia of Type Strains, Phase IV (KMG-IV): sequencing the most valuable type-strain genomes for metagenomic binning, comparative biology and taxonomic classification.</title>
        <authorList>
            <person name="Goeker M."/>
        </authorList>
    </citation>
    <scope>NUCLEOTIDE SEQUENCE [LARGE SCALE GENOMIC DNA]</scope>
    <source>
        <strain evidence="1 2">DSM 103792</strain>
    </source>
</reference>
<name>A0A4R6UGZ1_9GAMM</name>
<dbReference type="InterPro" id="IPR007215">
    <property type="entry name" value="Sulphur_relay_TusB/DsrH"/>
</dbReference>
<dbReference type="EMBL" id="SNYM01000019">
    <property type="protein sequence ID" value="TDQ45592.1"/>
    <property type="molecule type" value="Genomic_DNA"/>
</dbReference>
<dbReference type="SUPFAM" id="SSF75169">
    <property type="entry name" value="DsrEFH-like"/>
    <property type="match status" value="1"/>
</dbReference>
<dbReference type="GO" id="GO:0002143">
    <property type="term" value="P:tRNA wobble position uridine thiolation"/>
    <property type="evidence" value="ECO:0007669"/>
    <property type="project" value="InterPro"/>
</dbReference>
<dbReference type="Pfam" id="PF04077">
    <property type="entry name" value="DsrH"/>
    <property type="match status" value="1"/>
</dbReference>
<keyword evidence="2" id="KW-1185">Reference proteome</keyword>
<dbReference type="GO" id="GO:1990228">
    <property type="term" value="C:sulfurtransferase complex"/>
    <property type="evidence" value="ECO:0007669"/>
    <property type="project" value="TreeGrafter"/>
</dbReference>
<protein>
    <submittedName>
        <fullName evidence="1">Sulfur relay protein TusB/DsrH</fullName>
    </submittedName>
</protein>
<dbReference type="Gene3D" id="3.40.1260.10">
    <property type="entry name" value="DsrEFH-like"/>
    <property type="match status" value="1"/>
</dbReference>
<dbReference type="AlphaFoldDB" id="A0A4R6UGZ1"/>